<dbReference type="EMBL" id="CP006841">
    <property type="protein sequence ID" value="ALA67552.1"/>
    <property type="molecule type" value="Genomic_DNA"/>
</dbReference>
<organism evidence="1 2">
    <name type="scientific">Corynebacterium lactis RW2-5</name>
    <dbReference type="NCBI Taxonomy" id="1408189"/>
    <lineage>
        <taxon>Bacteria</taxon>
        <taxon>Bacillati</taxon>
        <taxon>Actinomycetota</taxon>
        <taxon>Actinomycetes</taxon>
        <taxon>Mycobacteriales</taxon>
        <taxon>Corynebacteriaceae</taxon>
        <taxon>Corynebacterium</taxon>
    </lineage>
</organism>
<gene>
    <name evidence="1" type="ORF">CLAC_07195</name>
</gene>
<accession>A0A0K2H0H9</accession>
<name>A0A0K2H0H9_9CORY</name>
<proteinExistence type="predicted"/>
<dbReference type="Proteomes" id="UP000058446">
    <property type="component" value="Chromosome"/>
</dbReference>
<reference evidence="1 2" key="1">
    <citation type="submission" date="2013-10" db="EMBL/GenBank/DDBJ databases">
        <title>Complete genome sequence of Corynebacterium lactis DSM 45799(T), isolated from raw cow milk.</title>
        <authorList>
            <person name="Ruckert C."/>
            <person name="Albersmeier A."/>
            <person name="Lipski A."/>
            <person name="Kalinowski J."/>
        </authorList>
    </citation>
    <scope>NUCLEOTIDE SEQUENCE [LARGE SCALE GENOMIC DNA]</scope>
    <source>
        <strain evidence="1 2">RW2-5</strain>
    </source>
</reference>
<dbReference type="KEGG" id="clw:CLAC_07195"/>
<keyword evidence="2" id="KW-1185">Reference proteome</keyword>
<dbReference type="AlphaFoldDB" id="A0A0K2H0H9"/>
<evidence type="ECO:0000313" key="2">
    <source>
        <dbReference type="Proteomes" id="UP000058446"/>
    </source>
</evidence>
<evidence type="ECO:0000313" key="1">
    <source>
        <dbReference type="EMBL" id="ALA67552.1"/>
    </source>
</evidence>
<dbReference type="PATRIC" id="fig|1408189.4.peg.1441"/>
<protein>
    <submittedName>
        <fullName evidence="1">Uncharacterized protein</fullName>
    </submittedName>
</protein>
<sequence>MVILVHLLMRVRYPHTNHQTLSVREKAVVTDIEAKREILSWWDDDEEWLNPDWDDLMIEQTVKNLHPFAILEPKVAIKVPTPPA</sequence>
<dbReference type="STRING" id="1408189.CLAC_07195"/>